<dbReference type="EMBL" id="MLJW01003469">
    <property type="protein sequence ID" value="OIQ71989.1"/>
    <property type="molecule type" value="Genomic_DNA"/>
</dbReference>
<evidence type="ECO:0000313" key="2">
    <source>
        <dbReference type="EMBL" id="OIQ71989.1"/>
    </source>
</evidence>
<evidence type="ECO:0000256" key="1">
    <source>
        <dbReference type="SAM" id="MobiDB-lite"/>
    </source>
</evidence>
<sequence length="59" mass="6440">MITHEETCNGAQPEAKAQTALSGKRREEVGKGGFVEKGRTTVVVALGEERVGKRLLFRL</sequence>
<reference evidence="2" key="1">
    <citation type="submission" date="2016-10" db="EMBL/GenBank/DDBJ databases">
        <title>Sequence of Gallionella enrichment culture.</title>
        <authorList>
            <person name="Poehlein A."/>
            <person name="Muehling M."/>
            <person name="Daniel R."/>
        </authorList>
    </citation>
    <scope>NUCLEOTIDE SEQUENCE</scope>
</reference>
<gene>
    <name evidence="2" type="ORF">GALL_463900</name>
</gene>
<dbReference type="AlphaFoldDB" id="A0A1J5Q7S0"/>
<feature type="region of interest" description="Disordered" evidence="1">
    <location>
        <begin position="1"/>
        <end position="27"/>
    </location>
</feature>
<comment type="caution">
    <text evidence="2">The sequence shown here is derived from an EMBL/GenBank/DDBJ whole genome shotgun (WGS) entry which is preliminary data.</text>
</comment>
<proteinExistence type="predicted"/>
<organism evidence="2">
    <name type="scientific">mine drainage metagenome</name>
    <dbReference type="NCBI Taxonomy" id="410659"/>
    <lineage>
        <taxon>unclassified sequences</taxon>
        <taxon>metagenomes</taxon>
        <taxon>ecological metagenomes</taxon>
    </lineage>
</organism>
<protein>
    <submittedName>
        <fullName evidence="2">Uncharacterized protein</fullName>
    </submittedName>
</protein>
<name>A0A1J5Q7S0_9ZZZZ</name>
<accession>A0A1J5Q7S0</accession>